<reference evidence="2 3" key="1">
    <citation type="submission" date="2016-03" db="EMBL/GenBank/DDBJ databases">
        <title>Draft genome sequence of Gluconobacter cerinus strain CECT 9110.</title>
        <authorList>
            <person name="Sainz F."/>
            <person name="Mas A."/>
            <person name="Torija M.J."/>
        </authorList>
    </citation>
    <scope>NUCLEOTIDE SEQUENCE [LARGE SCALE GENOMIC DNA]</scope>
    <source>
        <strain evidence="2 3">CECT 9110</strain>
    </source>
</reference>
<organism evidence="2 3">
    <name type="scientific">Gluconobacter cerinus</name>
    <dbReference type="NCBI Taxonomy" id="38307"/>
    <lineage>
        <taxon>Bacteria</taxon>
        <taxon>Pseudomonadati</taxon>
        <taxon>Pseudomonadota</taxon>
        <taxon>Alphaproteobacteria</taxon>
        <taxon>Acetobacterales</taxon>
        <taxon>Acetobacteraceae</taxon>
        <taxon>Gluconobacter</taxon>
    </lineage>
</organism>
<gene>
    <name evidence="2" type="ORF">A0123_01786</name>
</gene>
<dbReference type="InterPro" id="IPR007499">
    <property type="entry name" value="ERF_bacteria_virus"/>
</dbReference>
<evidence type="ECO:0000256" key="1">
    <source>
        <dbReference type="SAM" id="MobiDB-lite"/>
    </source>
</evidence>
<dbReference type="Pfam" id="PF04404">
    <property type="entry name" value="ERF"/>
    <property type="match status" value="1"/>
</dbReference>
<accession>A0A1B6VKM1</accession>
<sequence>MSEVIERPKAQAATTKTSAPQAASMMEVIASAASNPNCDIEKMQALLAMQDKLIEREARAEFSAAMATACGEIPQVERNGTVSLGGKGGYKFTKWEDMDRVIRPILAIHHLRLSFNTRSTEGSNAKVIIGTISHANGQSQSAEIELPLDAGQGRNPLQGFGSTISYGKRYCAEMLLNIVRCDEDVDGKYQPQKQANFISAKQKEELVSLLQKTGADTAIFLAWVPCRSLDEMDAELFPRARKGLLSKIPQGDGK</sequence>
<name>A0A1B6VKM1_9PROT</name>
<dbReference type="Proteomes" id="UP000077786">
    <property type="component" value="Unassembled WGS sequence"/>
</dbReference>
<dbReference type="OrthoDB" id="7856237at2"/>
<evidence type="ECO:0000313" key="3">
    <source>
        <dbReference type="Proteomes" id="UP000077786"/>
    </source>
</evidence>
<dbReference type="AlphaFoldDB" id="A0A1B6VKM1"/>
<dbReference type="RefSeq" id="WP_064274525.1">
    <property type="nucleotide sequence ID" value="NZ_LUTU01000007.1"/>
</dbReference>
<feature type="region of interest" description="Disordered" evidence="1">
    <location>
        <begin position="1"/>
        <end position="21"/>
    </location>
</feature>
<comment type="caution">
    <text evidence="2">The sequence shown here is derived from an EMBL/GenBank/DDBJ whole genome shotgun (WGS) entry which is preliminary data.</text>
</comment>
<dbReference type="PATRIC" id="fig|38307.3.peg.1845"/>
<dbReference type="EMBL" id="LUTU01000007">
    <property type="protein sequence ID" value="OAJ67744.1"/>
    <property type="molecule type" value="Genomic_DNA"/>
</dbReference>
<feature type="compositionally biased region" description="Polar residues" evidence="1">
    <location>
        <begin position="12"/>
        <end position="21"/>
    </location>
</feature>
<protein>
    <submittedName>
        <fullName evidence="2">ERF superfamily protein</fullName>
    </submittedName>
</protein>
<proteinExistence type="predicted"/>
<evidence type="ECO:0000313" key="2">
    <source>
        <dbReference type="EMBL" id="OAJ67744.1"/>
    </source>
</evidence>